<evidence type="ECO:0000313" key="3">
    <source>
        <dbReference type="EMBL" id="QDV32567.1"/>
    </source>
</evidence>
<evidence type="ECO:0000259" key="2">
    <source>
        <dbReference type="Pfam" id="PF07364"/>
    </source>
</evidence>
<accession>A0A518GVE9</accession>
<dbReference type="RefSeq" id="WP_145266754.1">
    <property type="nucleotide sequence ID" value="NZ_CP036426.1"/>
</dbReference>
<feature type="domain" description="Microcystin LR degradation protein MlrC N-terminal" evidence="2">
    <location>
        <begin position="2"/>
        <end position="290"/>
    </location>
</feature>
<evidence type="ECO:0008006" key="5">
    <source>
        <dbReference type="Google" id="ProtNLM"/>
    </source>
</evidence>
<dbReference type="InterPro" id="IPR010799">
    <property type="entry name" value="MlrC_C"/>
</dbReference>
<organism evidence="3 4">
    <name type="scientific">Tautonia plasticadhaerens</name>
    <dbReference type="NCBI Taxonomy" id="2527974"/>
    <lineage>
        <taxon>Bacteria</taxon>
        <taxon>Pseudomonadati</taxon>
        <taxon>Planctomycetota</taxon>
        <taxon>Planctomycetia</taxon>
        <taxon>Isosphaerales</taxon>
        <taxon>Isosphaeraceae</taxon>
        <taxon>Tautonia</taxon>
    </lineage>
</organism>
<dbReference type="EMBL" id="CP036426">
    <property type="protein sequence ID" value="QDV32567.1"/>
    <property type="molecule type" value="Genomic_DNA"/>
</dbReference>
<dbReference type="Pfam" id="PF07171">
    <property type="entry name" value="MlrC_C"/>
    <property type="match status" value="1"/>
</dbReference>
<dbReference type="KEGG" id="tpla:ElP_04010"/>
<dbReference type="PIRSF" id="PIRSF012702">
    <property type="entry name" value="UCP012702"/>
    <property type="match status" value="1"/>
</dbReference>
<feature type="domain" description="Microcystin LR degradation protein MlrC C-terminal" evidence="1">
    <location>
        <begin position="299"/>
        <end position="476"/>
    </location>
</feature>
<protein>
    <recommendedName>
        <fullName evidence="5">Microcystinase C</fullName>
    </recommendedName>
</protein>
<proteinExistence type="predicted"/>
<dbReference type="Pfam" id="PF07364">
    <property type="entry name" value="DUF1485"/>
    <property type="match status" value="1"/>
</dbReference>
<dbReference type="InterPro" id="IPR015995">
    <property type="entry name" value="MlrC_N"/>
</dbReference>
<keyword evidence="4" id="KW-1185">Reference proteome</keyword>
<gene>
    <name evidence="3" type="ORF">ElP_04010</name>
</gene>
<sequence>MRIAVGGLMHESNTFSGTATGLDDFRAGSLADGADLLPVWRDAHHEVGGFLEGVSRFGLEAVPTTMAWATPGGPVEDSVLDEVVTRIIDALRRAPVDGLLLALHGAMVTPGHPDADGEVLRRLRAAIGADRPIVASLDYHANVSPAMARHADALVGYQTYPHVDQRERGLIAARVVASAVRGESRPVTEVASPPLIINLLGQETDREPMRSLLGMARQAERRPGMISVSLMAGFPYADVPEMGPSVIAVADGDRGLARAVADELAARMWEIRHELDVRRPEAAEAVRRAIASDRSPVVLVDLGDNIGGGTPGDGTLLLSELIRQGARDAVVVIHDPEAVAEARAIGPGARFERPVGGRGGAEYGGPVSVSGVVRSLHEGTWVEEQARHGGRRLNDQGPTAVVELPGPILLVLNTLRTPPFSLGQLTSLGIDAASRSILVAKAAVAYKAAYGPIAGEIIEVDTPGLTAIDPRRFSYLRIRRPMFPIDPDA</sequence>
<dbReference type="AlphaFoldDB" id="A0A518GVE9"/>
<dbReference type="InterPro" id="IPR009197">
    <property type="entry name" value="MlrC"/>
</dbReference>
<dbReference type="OrthoDB" id="9815420at2"/>
<evidence type="ECO:0000313" key="4">
    <source>
        <dbReference type="Proteomes" id="UP000317835"/>
    </source>
</evidence>
<evidence type="ECO:0000259" key="1">
    <source>
        <dbReference type="Pfam" id="PF07171"/>
    </source>
</evidence>
<name>A0A518GVE9_9BACT</name>
<dbReference type="Proteomes" id="UP000317835">
    <property type="component" value="Chromosome"/>
</dbReference>
<reference evidence="3 4" key="1">
    <citation type="submission" date="2019-02" db="EMBL/GenBank/DDBJ databases">
        <title>Deep-cultivation of Planctomycetes and their phenomic and genomic characterization uncovers novel biology.</title>
        <authorList>
            <person name="Wiegand S."/>
            <person name="Jogler M."/>
            <person name="Boedeker C."/>
            <person name="Pinto D."/>
            <person name="Vollmers J."/>
            <person name="Rivas-Marin E."/>
            <person name="Kohn T."/>
            <person name="Peeters S.H."/>
            <person name="Heuer A."/>
            <person name="Rast P."/>
            <person name="Oberbeckmann S."/>
            <person name="Bunk B."/>
            <person name="Jeske O."/>
            <person name="Meyerdierks A."/>
            <person name="Storesund J.E."/>
            <person name="Kallscheuer N."/>
            <person name="Luecker S."/>
            <person name="Lage O.M."/>
            <person name="Pohl T."/>
            <person name="Merkel B.J."/>
            <person name="Hornburger P."/>
            <person name="Mueller R.-W."/>
            <person name="Bruemmer F."/>
            <person name="Labrenz M."/>
            <person name="Spormann A.M."/>
            <person name="Op den Camp H."/>
            <person name="Overmann J."/>
            <person name="Amann R."/>
            <person name="Jetten M.S.M."/>
            <person name="Mascher T."/>
            <person name="Medema M.H."/>
            <person name="Devos D.P."/>
            <person name="Kaster A.-K."/>
            <person name="Ovreas L."/>
            <person name="Rohde M."/>
            <person name="Galperin M.Y."/>
            <person name="Jogler C."/>
        </authorList>
    </citation>
    <scope>NUCLEOTIDE SEQUENCE [LARGE SCALE GENOMIC DNA]</scope>
    <source>
        <strain evidence="3 4">ElP</strain>
    </source>
</reference>